<dbReference type="Gene3D" id="1.10.1740.10">
    <property type="match status" value="1"/>
</dbReference>
<keyword evidence="4" id="KW-0804">Transcription</keyword>
<evidence type="ECO:0000256" key="2">
    <source>
        <dbReference type="ARBA" id="ARBA00023015"/>
    </source>
</evidence>
<name>A0A4Q8BB33_9ACTN</name>
<dbReference type="GO" id="GO:0003677">
    <property type="term" value="F:DNA binding"/>
    <property type="evidence" value="ECO:0007669"/>
    <property type="project" value="InterPro"/>
</dbReference>
<sequence length="405" mass="45077">MVTALDEIFRDEWGRVLATLIGVLGDFDLAEDAAQEAFVIAADHWPRDGVPTNPRAWLIRTARNRATDRIRRDRAFAARLGLLVAAQEVEMPVDTTTFPDERLELIFTCCHPALGIEAQVALTLRTLGGLTTDEIARALLVPERTMAQRLVRAKRKIKAAGIPFRIPPDHLLRERLDAVLTIVYLIFNEGYGGRDELAAEAIWLGRALTELLPDGPEVRGLLAMMLLHDSRRETRFNDGELVLLEDQDSSRWNTTQIAQGRAELDQAIALGGRGPYVLQAAIASLHAETPCDWAQIAALYGELTRLTASPVVELNRAIAVAETEGPQAGLRIVDELGLEDFRYLHSTRAELLRRHGRTDEARDAYRRARELTEDGAERRFLERRLTELANRTGSGSDPAAPECES</sequence>
<dbReference type="InterPro" id="IPR036388">
    <property type="entry name" value="WH-like_DNA-bd_sf"/>
</dbReference>
<dbReference type="InterPro" id="IPR014284">
    <property type="entry name" value="RNA_pol_sigma-70_dom"/>
</dbReference>
<dbReference type="InterPro" id="IPR013249">
    <property type="entry name" value="RNA_pol_sigma70_r4_t2"/>
</dbReference>
<organism evidence="8 9">
    <name type="scientific">Micromonospora kangleipakensis</name>
    <dbReference type="NCBI Taxonomy" id="1077942"/>
    <lineage>
        <taxon>Bacteria</taxon>
        <taxon>Bacillati</taxon>
        <taxon>Actinomycetota</taxon>
        <taxon>Actinomycetes</taxon>
        <taxon>Micromonosporales</taxon>
        <taxon>Micromonosporaceae</taxon>
        <taxon>Micromonospora</taxon>
    </lineage>
</organism>
<dbReference type="InterPro" id="IPR013324">
    <property type="entry name" value="RNA_pol_sigma_r3/r4-like"/>
</dbReference>
<evidence type="ECO:0000256" key="3">
    <source>
        <dbReference type="ARBA" id="ARBA00023082"/>
    </source>
</evidence>
<dbReference type="Proteomes" id="UP000294114">
    <property type="component" value="Unassembled WGS sequence"/>
</dbReference>
<dbReference type="Pfam" id="PF04542">
    <property type="entry name" value="Sigma70_r2"/>
    <property type="match status" value="1"/>
</dbReference>
<dbReference type="InterPro" id="IPR007627">
    <property type="entry name" value="RNA_pol_sigma70_r2"/>
</dbReference>
<dbReference type="OrthoDB" id="3206561at2"/>
<keyword evidence="2" id="KW-0805">Transcription regulation</keyword>
<dbReference type="NCBIfam" id="TIGR02937">
    <property type="entry name" value="sigma70-ECF"/>
    <property type="match status" value="1"/>
</dbReference>
<dbReference type="InterPro" id="IPR046531">
    <property type="entry name" value="DUF6596"/>
</dbReference>
<dbReference type="EMBL" id="SHLD01000001">
    <property type="protein sequence ID" value="RZU74990.1"/>
    <property type="molecule type" value="Genomic_DNA"/>
</dbReference>
<evidence type="ECO:0000256" key="4">
    <source>
        <dbReference type="ARBA" id="ARBA00023163"/>
    </source>
</evidence>
<feature type="domain" description="RNA polymerase sigma factor 70 region 4 type 2" evidence="6">
    <location>
        <begin position="107"/>
        <end position="157"/>
    </location>
</feature>
<dbReference type="AlphaFoldDB" id="A0A4Q8BB33"/>
<comment type="caution">
    <text evidence="8">The sequence shown here is derived from an EMBL/GenBank/DDBJ whole genome shotgun (WGS) entry which is preliminary data.</text>
</comment>
<protein>
    <submittedName>
        <fullName evidence="8">RNA polymerase sigma-70 factor (ECF subfamily)</fullName>
    </submittedName>
</protein>
<evidence type="ECO:0000313" key="8">
    <source>
        <dbReference type="EMBL" id="RZU74990.1"/>
    </source>
</evidence>
<dbReference type="SUPFAM" id="SSF88659">
    <property type="entry name" value="Sigma3 and sigma4 domains of RNA polymerase sigma factors"/>
    <property type="match status" value="1"/>
</dbReference>
<evidence type="ECO:0000256" key="1">
    <source>
        <dbReference type="ARBA" id="ARBA00010641"/>
    </source>
</evidence>
<dbReference type="RefSeq" id="WP_130334660.1">
    <property type="nucleotide sequence ID" value="NZ_SHLD01000001.1"/>
</dbReference>
<dbReference type="GO" id="GO:0016987">
    <property type="term" value="F:sigma factor activity"/>
    <property type="evidence" value="ECO:0007669"/>
    <property type="project" value="UniProtKB-KW"/>
</dbReference>
<feature type="domain" description="RNA polymerase sigma-70 region 2" evidence="5">
    <location>
        <begin position="15"/>
        <end position="74"/>
    </location>
</feature>
<dbReference type="PANTHER" id="PTHR47756:SF2">
    <property type="entry name" value="BLL6612 PROTEIN"/>
    <property type="match status" value="1"/>
</dbReference>
<dbReference type="Pfam" id="PF20239">
    <property type="entry name" value="DUF6596"/>
    <property type="match status" value="1"/>
</dbReference>
<dbReference type="PANTHER" id="PTHR47756">
    <property type="entry name" value="BLL6612 PROTEIN-RELATED"/>
    <property type="match status" value="1"/>
</dbReference>
<dbReference type="Gene3D" id="1.10.10.10">
    <property type="entry name" value="Winged helix-like DNA-binding domain superfamily/Winged helix DNA-binding domain"/>
    <property type="match status" value="1"/>
</dbReference>
<reference evidence="8 9" key="1">
    <citation type="submission" date="2019-02" db="EMBL/GenBank/DDBJ databases">
        <title>Sequencing the genomes of 1000 actinobacteria strains.</title>
        <authorList>
            <person name="Klenk H.-P."/>
        </authorList>
    </citation>
    <scope>NUCLEOTIDE SEQUENCE [LARGE SCALE GENOMIC DNA]</scope>
    <source>
        <strain evidence="8 9">DSM 45612</strain>
    </source>
</reference>
<keyword evidence="9" id="KW-1185">Reference proteome</keyword>
<feature type="domain" description="DUF6596" evidence="7">
    <location>
        <begin position="175"/>
        <end position="267"/>
    </location>
</feature>
<dbReference type="Pfam" id="PF08281">
    <property type="entry name" value="Sigma70_r4_2"/>
    <property type="match status" value="1"/>
</dbReference>
<dbReference type="SUPFAM" id="SSF88946">
    <property type="entry name" value="Sigma2 domain of RNA polymerase sigma factors"/>
    <property type="match status" value="1"/>
</dbReference>
<evidence type="ECO:0000259" key="7">
    <source>
        <dbReference type="Pfam" id="PF20239"/>
    </source>
</evidence>
<accession>A0A4Q8BB33</accession>
<evidence type="ECO:0000313" key="9">
    <source>
        <dbReference type="Proteomes" id="UP000294114"/>
    </source>
</evidence>
<evidence type="ECO:0000259" key="6">
    <source>
        <dbReference type="Pfam" id="PF08281"/>
    </source>
</evidence>
<proteinExistence type="inferred from homology"/>
<gene>
    <name evidence="8" type="ORF">EV384_3498</name>
</gene>
<dbReference type="InterPro" id="IPR013325">
    <property type="entry name" value="RNA_pol_sigma_r2"/>
</dbReference>
<comment type="similarity">
    <text evidence="1">Belongs to the sigma-70 factor family. ECF subfamily.</text>
</comment>
<keyword evidence="3" id="KW-0731">Sigma factor</keyword>
<dbReference type="GO" id="GO:0006352">
    <property type="term" value="P:DNA-templated transcription initiation"/>
    <property type="evidence" value="ECO:0007669"/>
    <property type="project" value="InterPro"/>
</dbReference>
<evidence type="ECO:0000259" key="5">
    <source>
        <dbReference type="Pfam" id="PF04542"/>
    </source>
</evidence>